<dbReference type="InterPro" id="IPR035965">
    <property type="entry name" value="PAS-like_dom_sf"/>
</dbReference>
<dbReference type="Gene3D" id="3.30.565.10">
    <property type="entry name" value="Histidine kinase-like ATPase, C-terminal domain"/>
    <property type="match status" value="1"/>
</dbReference>
<feature type="transmembrane region" description="Helical" evidence="14">
    <location>
        <begin position="7"/>
        <end position="26"/>
    </location>
</feature>
<dbReference type="InterPro" id="IPR003594">
    <property type="entry name" value="HATPase_dom"/>
</dbReference>
<dbReference type="Pfam" id="PF17203">
    <property type="entry name" value="sCache_3_2"/>
    <property type="match status" value="1"/>
</dbReference>
<dbReference type="SUPFAM" id="SSF103190">
    <property type="entry name" value="Sensory domain-like"/>
    <property type="match status" value="1"/>
</dbReference>
<protein>
    <recommendedName>
        <fullName evidence="3">histidine kinase</fullName>
        <ecNumber evidence="3">2.7.13.3</ecNumber>
    </recommendedName>
</protein>
<dbReference type="OrthoDB" id="9792686at2"/>
<feature type="domain" description="Histidine kinase" evidence="15">
    <location>
        <begin position="331"/>
        <end position="527"/>
    </location>
</feature>
<evidence type="ECO:0000256" key="4">
    <source>
        <dbReference type="ARBA" id="ARBA00022475"/>
    </source>
</evidence>
<sequence>MRLQTRLILLIGILLFSTIVALTFSFERLLVDTLEKNIGASALKLAKAVAEMDVIQEAFETENPSAIIQPVVEEIRLETDAEYIVIGNRDGIRYAHPVPDRIGQEMVGGDNGPVLQGMSIISKAVGSMGPSLRGKTPIYNDRDEIIGIVSVGILMKDIEESAQSYRNRVLFFAALALIAGCGGAIWIASSVKRLIHGLEPKEIGLLYQEKRAILETIHEGIIAINREGIVTLANHTATIMIDSSAETTITGRHIRDVIPDTRLLEVIQSGEAEKDQEMIINDHIVVANRLPIYDHEHRIVGAVSSFRNKSELLRLTDELTQVKKYTEALRAQTHEYSNKLYTIYGLIQLESYQEAMDLITHETDVHQNLIQFLLQEIPDPIIGGILIGKFNRASELKVRLDINRGSTFKDIPEAVSRNLLVAIIGNLIDNAMEAAQALTVAEDRWVSVWLSDKGEELQIEVADSGGGIPASSEGRLFEVGYSTKGESNRGFGLSIVHGAVQQLNGTIAYRNAEEGGAVFTVTIPKARRDSYDTGRHH</sequence>
<evidence type="ECO:0000256" key="14">
    <source>
        <dbReference type="SAM" id="Phobius"/>
    </source>
</evidence>
<comment type="subcellular location">
    <subcellularLocation>
        <location evidence="2">Cell membrane</location>
        <topology evidence="2">Multi-pass membrane protein</topology>
    </subcellularLocation>
</comment>
<dbReference type="SUPFAM" id="SSF55890">
    <property type="entry name" value="Sporulation response regulatory protein Spo0B"/>
    <property type="match status" value="1"/>
</dbReference>
<dbReference type="FunFam" id="3.30.450.20:FF:000018">
    <property type="entry name" value="Sensor histidine kinase DcuS"/>
    <property type="match status" value="1"/>
</dbReference>
<evidence type="ECO:0000313" key="16">
    <source>
        <dbReference type="EMBL" id="RJX37246.1"/>
    </source>
</evidence>
<evidence type="ECO:0000256" key="7">
    <source>
        <dbReference type="ARBA" id="ARBA00022692"/>
    </source>
</evidence>
<dbReference type="Proteomes" id="UP000267798">
    <property type="component" value="Unassembled WGS sequence"/>
</dbReference>
<keyword evidence="5" id="KW-0597">Phosphoprotein</keyword>
<dbReference type="Gene3D" id="1.10.287.130">
    <property type="match status" value="1"/>
</dbReference>
<evidence type="ECO:0000256" key="2">
    <source>
        <dbReference type="ARBA" id="ARBA00004651"/>
    </source>
</evidence>
<keyword evidence="7 14" id="KW-0812">Transmembrane</keyword>
<dbReference type="EMBL" id="QXQB01000006">
    <property type="protein sequence ID" value="RJX37246.1"/>
    <property type="molecule type" value="Genomic_DNA"/>
</dbReference>
<dbReference type="GO" id="GO:0005886">
    <property type="term" value="C:plasma membrane"/>
    <property type="evidence" value="ECO:0007669"/>
    <property type="project" value="UniProtKB-SubCell"/>
</dbReference>
<dbReference type="PANTHER" id="PTHR43547">
    <property type="entry name" value="TWO-COMPONENT HISTIDINE KINASE"/>
    <property type="match status" value="1"/>
</dbReference>
<evidence type="ECO:0000256" key="8">
    <source>
        <dbReference type="ARBA" id="ARBA00022741"/>
    </source>
</evidence>
<evidence type="ECO:0000256" key="3">
    <source>
        <dbReference type="ARBA" id="ARBA00012438"/>
    </source>
</evidence>
<keyword evidence="12" id="KW-0902">Two-component regulatory system</keyword>
<dbReference type="GO" id="GO:0000155">
    <property type="term" value="F:phosphorelay sensor kinase activity"/>
    <property type="evidence" value="ECO:0007669"/>
    <property type="project" value="InterPro"/>
</dbReference>
<dbReference type="SUPFAM" id="SSF55874">
    <property type="entry name" value="ATPase domain of HSP90 chaperone/DNA topoisomerase II/histidine kinase"/>
    <property type="match status" value="1"/>
</dbReference>
<dbReference type="InterPro" id="IPR005467">
    <property type="entry name" value="His_kinase_dom"/>
</dbReference>
<accession>A0A3A6PC10</accession>
<dbReference type="SUPFAM" id="SSF55785">
    <property type="entry name" value="PYP-like sensor domain (PAS domain)"/>
    <property type="match status" value="1"/>
</dbReference>
<evidence type="ECO:0000256" key="11">
    <source>
        <dbReference type="ARBA" id="ARBA00022989"/>
    </source>
</evidence>
<dbReference type="PANTHER" id="PTHR43547:SF3">
    <property type="entry name" value="SENSOR PROTEIN CITS"/>
    <property type="match status" value="1"/>
</dbReference>
<keyword evidence="9 16" id="KW-0418">Kinase</keyword>
<dbReference type="InterPro" id="IPR000014">
    <property type="entry name" value="PAS"/>
</dbReference>
<evidence type="ECO:0000256" key="10">
    <source>
        <dbReference type="ARBA" id="ARBA00022840"/>
    </source>
</evidence>
<dbReference type="PROSITE" id="PS50109">
    <property type="entry name" value="HIS_KIN"/>
    <property type="match status" value="1"/>
</dbReference>
<keyword evidence="13 14" id="KW-0472">Membrane</keyword>
<evidence type="ECO:0000256" key="1">
    <source>
        <dbReference type="ARBA" id="ARBA00000085"/>
    </source>
</evidence>
<dbReference type="InterPro" id="IPR036890">
    <property type="entry name" value="HATPase_C_sf"/>
</dbReference>
<keyword evidence="10" id="KW-0067">ATP-binding</keyword>
<reference evidence="16 17" key="1">
    <citation type="submission" date="2018-09" db="EMBL/GenBank/DDBJ databases">
        <title>Paenibacillus aracenensis nov. sp. isolated from a cave in southern Spain.</title>
        <authorList>
            <person name="Jurado V."/>
            <person name="Gutierrez-Patricio S."/>
            <person name="Gonzalez-Pimentel J.L."/>
            <person name="Miller A.Z."/>
            <person name="Laiz L."/>
            <person name="Saiz-Jimenez C."/>
        </authorList>
    </citation>
    <scope>NUCLEOTIDE SEQUENCE [LARGE SCALE GENOMIC DNA]</scope>
    <source>
        <strain evidence="16 17">JCM 19203</strain>
    </source>
</reference>
<dbReference type="GO" id="GO:0005524">
    <property type="term" value="F:ATP binding"/>
    <property type="evidence" value="ECO:0007669"/>
    <property type="project" value="UniProtKB-KW"/>
</dbReference>
<dbReference type="Pfam" id="PF14689">
    <property type="entry name" value="SPOB_a"/>
    <property type="match status" value="1"/>
</dbReference>
<organism evidence="16 17">
    <name type="scientific">Paenibacillus pinisoli</name>
    <dbReference type="NCBI Taxonomy" id="1276110"/>
    <lineage>
        <taxon>Bacteria</taxon>
        <taxon>Bacillati</taxon>
        <taxon>Bacillota</taxon>
        <taxon>Bacilli</taxon>
        <taxon>Bacillales</taxon>
        <taxon>Paenibacillaceae</taxon>
        <taxon>Paenibacillus</taxon>
    </lineage>
</organism>
<dbReference type="InterPro" id="IPR016120">
    <property type="entry name" value="Sig_transdc_His_kin_SpoOB"/>
</dbReference>
<keyword evidence="8" id="KW-0547">Nucleotide-binding</keyword>
<dbReference type="SMART" id="SM00387">
    <property type="entry name" value="HATPase_c"/>
    <property type="match status" value="1"/>
</dbReference>
<gene>
    <name evidence="16" type="ORF">D3P09_23085</name>
</gene>
<keyword evidence="6" id="KW-0808">Transferase</keyword>
<dbReference type="InterPro" id="IPR029151">
    <property type="entry name" value="Sensor-like_sf"/>
</dbReference>
<comment type="catalytic activity">
    <reaction evidence="1">
        <text>ATP + protein L-histidine = ADP + protein N-phospho-L-histidine.</text>
        <dbReference type="EC" id="2.7.13.3"/>
    </reaction>
</comment>
<keyword evidence="4" id="KW-1003">Cell membrane</keyword>
<name>A0A3A6PC10_9BACL</name>
<dbReference type="InterPro" id="IPR039506">
    <property type="entry name" value="SPOB_a"/>
</dbReference>
<dbReference type="RefSeq" id="WP_120113800.1">
    <property type="nucleotide sequence ID" value="NZ_QXQB01000006.1"/>
</dbReference>
<feature type="transmembrane region" description="Helical" evidence="14">
    <location>
        <begin position="169"/>
        <end position="188"/>
    </location>
</feature>
<comment type="caution">
    <text evidence="16">The sequence shown here is derived from an EMBL/GenBank/DDBJ whole genome shotgun (WGS) entry which is preliminary data.</text>
</comment>
<evidence type="ECO:0000256" key="6">
    <source>
        <dbReference type="ARBA" id="ARBA00022679"/>
    </source>
</evidence>
<dbReference type="SMART" id="SM00091">
    <property type="entry name" value="PAS"/>
    <property type="match status" value="1"/>
</dbReference>
<dbReference type="Pfam" id="PF02518">
    <property type="entry name" value="HATPase_c"/>
    <property type="match status" value="1"/>
</dbReference>
<evidence type="ECO:0000256" key="9">
    <source>
        <dbReference type="ARBA" id="ARBA00022777"/>
    </source>
</evidence>
<dbReference type="Pfam" id="PF00989">
    <property type="entry name" value="PAS"/>
    <property type="match status" value="1"/>
</dbReference>
<dbReference type="Gene3D" id="3.30.450.20">
    <property type="entry name" value="PAS domain"/>
    <property type="match status" value="2"/>
</dbReference>
<dbReference type="InterPro" id="IPR033463">
    <property type="entry name" value="sCache_3"/>
</dbReference>
<dbReference type="GO" id="GO:0006355">
    <property type="term" value="P:regulation of DNA-templated transcription"/>
    <property type="evidence" value="ECO:0007669"/>
    <property type="project" value="InterPro"/>
</dbReference>
<evidence type="ECO:0000313" key="17">
    <source>
        <dbReference type="Proteomes" id="UP000267798"/>
    </source>
</evidence>
<keyword evidence="11 14" id="KW-1133">Transmembrane helix</keyword>
<evidence type="ECO:0000256" key="5">
    <source>
        <dbReference type="ARBA" id="ARBA00022553"/>
    </source>
</evidence>
<proteinExistence type="predicted"/>
<dbReference type="InterPro" id="IPR013767">
    <property type="entry name" value="PAS_fold"/>
</dbReference>
<dbReference type="PRINTS" id="PR00344">
    <property type="entry name" value="BCTRLSENSOR"/>
</dbReference>
<dbReference type="EC" id="2.7.13.3" evidence="3"/>
<evidence type="ECO:0000259" key="15">
    <source>
        <dbReference type="PROSITE" id="PS50109"/>
    </source>
</evidence>
<dbReference type="InterPro" id="IPR004358">
    <property type="entry name" value="Sig_transdc_His_kin-like_C"/>
</dbReference>
<evidence type="ECO:0000256" key="12">
    <source>
        <dbReference type="ARBA" id="ARBA00023012"/>
    </source>
</evidence>
<dbReference type="AlphaFoldDB" id="A0A3A6PC10"/>
<keyword evidence="17" id="KW-1185">Reference proteome</keyword>
<evidence type="ECO:0000256" key="13">
    <source>
        <dbReference type="ARBA" id="ARBA00023136"/>
    </source>
</evidence>